<feature type="region of interest" description="Disordered" evidence="1">
    <location>
        <begin position="1"/>
        <end position="24"/>
    </location>
</feature>
<dbReference type="AlphaFoldDB" id="A0A2P2IS66"/>
<reference evidence="2" key="1">
    <citation type="submission" date="2018-02" db="EMBL/GenBank/DDBJ databases">
        <title>Rhizophora mucronata_Transcriptome.</title>
        <authorList>
            <person name="Meera S.P."/>
            <person name="Sreeshan A."/>
            <person name="Augustine A."/>
        </authorList>
    </citation>
    <scope>NUCLEOTIDE SEQUENCE</scope>
    <source>
        <tissue evidence="2">Leaf</tissue>
    </source>
</reference>
<feature type="compositionally biased region" description="Basic residues" evidence="1">
    <location>
        <begin position="1"/>
        <end position="11"/>
    </location>
</feature>
<name>A0A2P2IS66_RHIMU</name>
<proteinExistence type="predicted"/>
<dbReference type="EMBL" id="GGEC01003575">
    <property type="protein sequence ID" value="MBW84058.1"/>
    <property type="molecule type" value="Transcribed_RNA"/>
</dbReference>
<sequence length="24" mass="2930">MKHDTKRRTCYLRRLVQSRGAPQE</sequence>
<evidence type="ECO:0000313" key="2">
    <source>
        <dbReference type="EMBL" id="MBW84058.1"/>
    </source>
</evidence>
<evidence type="ECO:0000256" key="1">
    <source>
        <dbReference type="SAM" id="MobiDB-lite"/>
    </source>
</evidence>
<protein>
    <submittedName>
        <fullName evidence="2">Uncharacterized protein</fullName>
    </submittedName>
</protein>
<accession>A0A2P2IS66</accession>
<organism evidence="2">
    <name type="scientific">Rhizophora mucronata</name>
    <name type="common">Asiatic mangrove</name>
    <dbReference type="NCBI Taxonomy" id="61149"/>
    <lineage>
        <taxon>Eukaryota</taxon>
        <taxon>Viridiplantae</taxon>
        <taxon>Streptophyta</taxon>
        <taxon>Embryophyta</taxon>
        <taxon>Tracheophyta</taxon>
        <taxon>Spermatophyta</taxon>
        <taxon>Magnoliopsida</taxon>
        <taxon>eudicotyledons</taxon>
        <taxon>Gunneridae</taxon>
        <taxon>Pentapetalae</taxon>
        <taxon>rosids</taxon>
        <taxon>fabids</taxon>
        <taxon>Malpighiales</taxon>
        <taxon>Rhizophoraceae</taxon>
        <taxon>Rhizophora</taxon>
    </lineage>
</organism>